<accession>A0ABU9SUG5</accession>
<dbReference type="InterPro" id="IPR007833">
    <property type="entry name" value="Capsule_polysaccharide_synth"/>
</dbReference>
<dbReference type="Pfam" id="PF05159">
    <property type="entry name" value="Capsule_synth"/>
    <property type="match status" value="1"/>
</dbReference>
<protein>
    <submittedName>
        <fullName evidence="1">Capsule biosynthesis protein</fullName>
    </submittedName>
</protein>
<dbReference type="EMBL" id="JBBMQS010000003">
    <property type="protein sequence ID" value="MEM5497136.1"/>
    <property type="molecule type" value="Genomic_DNA"/>
</dbReference>
<name>A0ABU9SUG5_9ALTE</name>
<comment type="caution">
    <text evidence="1">The sequence shown here is derived from an EMBL/GenBank/DDBJ whole genome shotgun (WGS) entry which is preliminary data.</text>
</comment>
<dbReference type="Gene3D" id="3.40.50.12580">
    <property type="match status" value="1"/>
</dbReference>
<keyword evidence="2" id="KW-1185">Reference proteome</keyword>
<evidence type="ECO:0000313" key="2">
    <source>
        <dbReference type="Proteomes" id="UP001461163"/>
    </source>
</evidence>
<sequence>MLASEAIAANQKRVIRKMSELDMQDYCLVGDGAYAKDLLAQISKLNISLPTIWWVSSIQADYPHIEQHIEDQQSLIELPIVVLGTGHFQLEMIHRLAPKTEVTATFWDVMLCASEHSSRAELRPSDNTLLYIDLYASINRPAYLQHFFSALEDSGTQVNIHHPLQNLSDSYLQSAKSVVVWNGSTSAFLPIIEKLKALKIVVTFAECGFFPQHQYFYFDRLGVNNNSQLYFDDLSWVNEPMMQDLKQRRKQFLLANQDNTRVGAGYIFIPLQVPSDSNVLNHSQFTQGMQPFIDFIEAQYSKQNLVFKPHPKDRLSHTYRYSHGKVSSEDTMQLCAHADIVHGINSSVLYEAALLDKKVIVEGDCLLKKHISQVDRLLAAMCYRQFTVTDTYFDLGKLQAFSFISPSLLSKNNKKQGSVSE</sequence>
<organism evidence="1 2">
    <name type="scientific">Paraglaciecola mesophila</name>
    <dbReference type="NCBI Taxonomy" id="197222"/>
    <lineage>
        <taxon>Bacteria</taxon>
        <taxon>Pseudomonadati</taxon>
        <taxon>Pseudomonadota</taxon>
        <taxon>Gammaproteobacteria</taxon>
        <taxon>Alteromonadales</taxon>
        <taxon>Alteromonadaceae</taxon>
        <taxon>Paraglaciecola</taxon>
    </lineage>
</organism>
<gene>
    <name evidence="1" type="ORF">WNY77_07000</name>
</gene>
<dbReference type="Proteomes" id="UP001461163">
    <property type="component" value="Unassembled WGS sequence"/>
</dbReference>
<evidence type="ECO:0000313" key="1">
    <source>
        <dbReference type="EMBL" id="MEM5497136.1"/>
    </source>
</evidence>
<proteinExistence type="predicted"/>
<reference evidence="1 2" key="1">
    <citation type="submission" date="2024-03" db="EMBL/GenBank/DDBJ databases">
        <title>Community enrichment and isolation of bacterial strains for fucoidan degradation.</title>
        <authorList>
            <person name="Sichert A."/>
        </authorList>
    </citation>
    <scope>NUCLEOTIDE SEQUENCE [LARGE SCALE GENOMIC DNA]</scope>
    <source>
        <strain evidence="1 2">AS12</strain>
    </source>
</reference>
<dbReference type="RefSeq" id="WP_342881285.1">
    <property type="nucleotide sequence ID" value="NZ_JBBMQS010000003.1"/>
</dbReference>
<dbReference type="InterPro" id="IPR043148">
    <property type="entry name" value="TagF_C"/>
</dbReference>